<evidence type="ECO:0000313" key="3">
    <source>
        <dbReference type="EMBL" id="XBP71117.1"/>
    </source>
</evidence>
<dbReference type="InterPro" id="IPR011089">
    <property type="entry name" value="GmrSD_C"/>
</dbReference>
<dbReference type="InterPro" id="IPR004919">
    <property type="entry name" value="GmrSD_N"/>
</dbReference>
<reference evidence="3" key="1">
    <citation type="submission" date="2024-05" db="EMBL/GenBank/DDBJ databases">
        <authorList>
            <person name="Bunk B."/>
            <person name="Swiderski J."/>
            <person name="Sproer C."/>
            <person name="Thiel V."/>
        </authorList>
    </citation>
    <scope>NUCLEOTIDE SEQUENCE</scope>
    <source>
        <strain evidence="3">DSM 17735</strain>
    </source>
</reference>
<evidence type="ECO:0000259" key="1">
    <source>
        <dbReference type="Pfam" id="PF03235"/>
    </source>
</evidence>
<gene>
    <name evidence="3" type="ORF">ABLV49_04735</name>
</gene>
<name>A0AAU7LTW6_9BURK</name>
<dbReference type="EMBL" id="CP157675">
    <property type="protein sequence ID" value="XBP71117.1"/>
    <property type="molecule type" value="Genomic_DNA"/>
</dbReference>
<feature type="domain" description="GmrSD restriction endonucleases C-terminal" evidence="2">
    <location>
        <begin position="470"/>
        <end position="609"/>
    </location>
</feature>
<dbReference type="Pfam" id="PF07510">
    <property type="entry name" value="GmrSD_C"/>
    <property type="match status" value="1"/>
</dbReference>
<proteinExistence type="predicted"/>
<accession>A0AAU7LTW6</accession>
<dbReference type="PANTHER" id="PTHR35149">
    <property type="entry name" value="SLL5132 PROTEIN"/>
    <property type="match status" value="1"/>
</dbReference>
<sequence>MGFENAQLATIADIQHTYHLQIPEYQRGYAWVQAQWEDLWNDLINVASRPSGDHYAGTLMFRPLGASPHGREGVEVVDGQQRLTTISLLLRSLVQTGIAIEFQNNEPLQTYFDYFTASRPDLAPRLGQFVSFYGKNIENAAGFFAEKVAVLDDTARKQLADALLGRFKLFILTIKPGFDVHVAFETINNRGKPLTILEKLKNRLIYLSSIASDQQAGQHAAAEIHRSWKGIYHWLGKGPLLLDDDNFLRAHSMGWFRHENNAEWLSTQLFDEVFSSSPTCANPAYIATYVRSLETAAAWWFHLNHPSRLPPEVQRQLQSFKRTAFASVRPLLLWSLIRLGSLDVRLVSEPAQRSDWCAPFISLLQQAERFAVLVLMANDRRSNIGQNDLNRSAYCLANPGERLYPNSTATHPADAIGAVEFSRDHLKSLVDNWQIGDALKSYADDRFEWSGYFDDVKVCNAAADRLRSGNGFYSWSFGKLIIHEWEQQLRGDKGLPDKKPWDKFSWDQSVEHIYPQNPAASDWSEAITFDGRTSSALKNSVVNSLGNLLLLSGSRNSSLSNRPYRGGAEPDKAKALRYQAGSYSEWQVAHVCPDWNVAAIAARGIAMMRFAEKRWGFQLVSPEDKLTAWLPILFGDQADSIKEGKASGGHAVDGRTLRRLVERFETERPR</sequence>
<evidence type="ECO:0000259" key="2">
    <source>
        <dbReference type="Pfam" id="PF07510"/>
    </source>
</evidence>
<dbReference type="AlphaFoldDB" id="A0AAU7LTW6"/>
<organism evidence="3">
    <name type="scientific">Polaromonas hydrogenivorans</name>
    <dbReference type="NCBI Taxonomy" id="335476"/>
    <lineage>
        <taxon>Bacteria</taxon>
        <taxon>Pseudomonadati</taxon>
        <taxon>Pseudomonadota</taxon>
        <taxon>Betaproteobacteria</taxon>
        <taxon>Burkholderiales</taxon>
        <taxon>Comamonadaceae</taxon>
        <taxon>Polaromonas</taxon>
    </lineage>
</organism>
<dbReference type="PANTHER" id="PTHR35149:SF1">
    <property type="entry name" value="DUF5655 DOMAIN-CONTAINING PROTEIN"/>
    <property type="match status" value="1"/>
</dbReference>
<dbReference type="Pfam" id="PF03235">
    <property type="entry name" value="GmrSD_N"/>
    <property type="match status" value="1"/>
</dbReference>
<protein>
    <submittedName>
        <fullName evidence="3">DUF262 domain-containing protein</fullName>
    </submittedName>
</protein>
<feature type="domain" description="GmrSD restriction endonucleases N-terminal" evidence="1">
    <location>
        <begin position="19"/>
        <end position="204"/>
    </location>
</feature>
<dbReference type="RefSeq" id="WP_349280442.1">
    <property type="nucleotide sequence ID" value="NZ_CBCSCU010000010.1"/>
</dbReference>